<accession>A0A0F9BBX6</accession>
<dbReference type="AlphaFoldDB" id="A0A0F9BBX6"/>
<reference evidence="1" key="1">
    <citation type="journal article" date="2015" name="Nature">
        <title>Complex archaea that bridge the gap between prokaryotes and eukaryotes.</title>
        <authorList>
            <person name="Spang A."/>
            <person name="Saw J.H."/>
            <person name="Jorgensen S.L."/>
            <person name="Zaremba-Niedzwiedzka K."/>
            <person name="Martijn J."/>
            <person name="Lind A.E."/>
            <person name="van Eijk R."/>
            <person name="Schleper C."/>
            <person name="Guy L."/>
            <person name="Ettema T.J."/>
        </authorList>
    </citation>
    <scope>NUCLEOTIDE SEQUENCE</scope>
</reference>
<comment type="caution">
    <text evidence="1">The sequence shown here is derived from an EMBL/GenBank/DDBJ whole genome shotgun (WGS) entry which is preliminary data.</text>
</comment>
<sequence>MKCKICEAEKNLQIHHLSYIPEVTQILCQSCHQNQHEGHGVGLPIGWNPRFDENREAFSKLWDKGNSSYNDLMTNFSISYATVRRWANLLNKGTKNRVQNTQCLVSAARTTYIRKERYNRIILLGREPSKFVNDAVKEKLEKEAEG</sequence>
<proteinExistence type="predicted"/>
<protein>
    <submittedName>
        <fullName evidence="1">Uncharacterized protein</fullName>
    </submittedName>
</protein>
<organism evidence="1">
    <name type="scientific">marine sediment metagenome</name>
    <dbReference type="NCBI Taxonomy" id="412755"/>
    <lineage>
        <taxon>unclassified sequences</taxon>
        <taxon>metagenomes</taxon>
        <taxon>ecological metagenomes</taxon>
    </lineage>
</organism>
<evidence type="ECO:0000313" key="1">
    <source>
        <dbReference type="EMBL" id="KKL11357.1"/>
    </source>
</evidence>
<gene>
    <name evidence="1" type="ORF">LCGC14_2546630</name>
</gene>
<name>A0A0F9BBX6_9ZZZZ</name>
<dbReference type="EMBL" id="LAZR01041689">
    <property type="protein sequence ID" value="KKL11357.1"/>
    <property type="molecule type" value="Genomic_DNA"/>
</dbReference>